<evidence type="ECO:0000259" key="1">
    <source>
        <dbReference type="SMART" id="SM00587"/>
    </source>
</evidence>
<dbReference type="InterPro" id="IPR015897">
    <property type="entry name" value="CHK_kinase-like"/>
</dbReference>
<dbReference type="InterPro" id="IPR012877">
    <property type="entry name" value="Dhs-27"/>
</dbReference>
<keyword evidence="3" id="KW-1185">Reference proteome</keyword>
<dbReference type="EMBL" id="BTSX01000004">
    <property type="protein sequence ID" value="GMS91970.1"/>
    <property type="molecule type" value="Genomic_DNA"/>
</dbReference>
<reference evidence="2" key="1">
    <citation type="submission" date="2023-10" db="EMBL/GenBank/DDBJ databases">
        <title>Genome assembly of Pristionchus species.</title>
        <authorList>
            <person name="Yoshida K."/>
            <person name="Sommer R.J."/>
        </authorList>
    </citation>
    <scope>NUCLEOTIDE SEQUENCE</scope>
    <source>
        <strain evidence="2">RS0144</strain>
    </source>
</reference>
<dbReference type="Pfam" id="PF07914">
    <property type="entry name" value="DUF1679"/>
    <property type="match status" value="1"/>
</dbReference>
<gene>
    <name evidence="2" type="ORF">PENTCL1PPCAC_14145</name>
</gene>
<dbReference type="SMART" id="SM00587">
    <property type="entry name" value="CHK"/>
    <property type="match status" value="1"/>
</dbReference>
<dbReference type="PANTHER" id="PTHR23020">
    <property type="entry name" value="UNCHARACTERIZED NUCLEAR HORMONE RECEPTOR-RELATED"/>
    <property type="match status" value="1"/>
</dbReference>
<dbReference type="Gene3D" id="3.90.1200.10">
    <property type="match status" value="1"/>
</dbReference>
<dbReference type="SUPFAM" id="SSF56112">
    <property type="entry name" value="Protein kinase-like (PK-like)"/>
    <property type="match status" value="1"/>
</dbReference>
<dbReference type="InterPro" id="IPR011009">
    <property type="entry name" value="Kinase-like_dom_sf"/>
</dbReference>
<dbReference type="PANTHER" id="PTHR23020:SF20">
    <property type="entry name" value="CHK KINASE-LIKE DOMAIN-CONTAINING PROTEIN"/>
    <property type="match status" value="1"/>
</dbReference>
<dbReference type="Proteomes" id="UP001432027">
    <property type="component" value="Unassembled WGS sequence"/>
</dbReference>
<dbReference type="AlphaFoldDB" id="A0AAV5T8R2"/>
<evidence type="ECO:0000313" key="2">
    <source>
        <dbReference type="EMBL" id="GMS91970.1"/>
    </source>
</evidence>
<sequence length="362" mass="40991">MIETLKSEILQLLRDSGEPANNADSFTFTRLGEGRGFSSLLWNLQIGNRIYAVKITDTVSRVEEIAKMVSLKGEQKADFARLFGEQHNRELQVYEWLKYRGVHNIPQFYAGSKCHDGKPGIIIMESLADSESTLRSDEGLTLNTVLDIVYIICEYQAAYNFPDYATVDLIPKDLFFEMASPTYKKCVEKVAEKGWMREEWKSALLSWCELSELKRIQTTGEDGDPALTLAHCDLWANNLIFGRSKEGVVHLKSIIDWQCAAIGHALLDVSSVVGINMDGEERRKHEGTIISQYVEEITEKCAFTHVKSLFSIDLKQAQILYRRGLKFAAIQLSLTLGTHCKDETQERVLTGRLKAILEDIVE</sequence>
<organism evidence="2 3">
    <name type="scientific">Pristionchus entomophagus</name>
    <dbReference type="NCBI Taxonomy" id="358040"/>
    <lineage>
        <taxon>Eukaryota</taxon>
        <taxon>Metazoa</taxon>
        <taxon>Ecdysozoa</taxon>
        <taxon>Nematoda</taxon>
        <taxon>Chromadorea</taxon>
        <taxon>Rhabditida</taxon>
        <taxon>Rhabditina</taxon>
        <taxon>Diplogasteromorpha</taxon>
        <taxon>Diplogasteroidea</taxon>
        <taxon>Neodiplogasteridae</taxon>
        <taxon>Pristionchus</taxon>
    </lineage>
</organism>
<dbReference type="InterPro" id="IPR052961">
    <property type="entry name" value="Oxido-Kinase-like_Enzymes"/>
</dbReference>
<feature type="domain" description="CHK kinase-like" evidence="1">
    <location>
        <begin position="122"/>
        <end position="303"/>
    </location>
</feature>
<protein>
    <recommendedName>
        <fullName evidence="1">CHK kinase-like domain-containing protein</fullName>
    </recommendedName>
</protein>
<accession>A0AAV5T8R2</accession>
<comment type="caution">
    <text evidence="2">The sequence shown here is derived from an EMBL/GenBank/DDBJ whole genome shotgun (WGS) entry which is preliminary data.</text>
</comment>
<proteinExistence type="predicted"/>
<evidence type="ECO:0000313" key="3">
    <source>
        <dbReference type="Proteomes" id="UP001432027"/>
    </source>
</evidence>
<name>A0AAV5T8R2_9BILA</name>